<evidence type="ECO:0000313" key="4">
    <source>
        <dbReference type="EMBL" id="KAL0640241.1"/>
    </source>
</evidence>
<dbReference type="InterPro" id="IPR004226">
    <property type="entry name" value="TBCA"/>
</dbReference>
<evidence type="ECO:0000256" key="3">
    <source>
        <dbReference type="RuleBase" id="RU364030"/>
    </source>
</evidence>
<comment type="subunit">
    <text evidence="3">Supercomplex made of cofactors A to E. Cofactors A and D function by capturing and stabilizing tubulin in a quasi-native conformation. Cofactor E binds to the cofactor D-tubulin complex; interaction with cofactor C then causes the release of tubulin polypeptides that are committed to the native state.</text>
</comment>
<sequence>MPPPSALSIKTSSVTRLIKEEALYHKEVVAQEKVIAKLEKEGGDEYELRQQRKVLDETIVMAPAVRKRLATALEQLEMALENVAETEIPEAKEKATKAFQDGQAVLAVHADAK</sequence>
<comment type="caution">
    <text evidence="4">The sequence shown here is derived from an EMBL/GenBank/DDBJ whole genome shotgun (WGS) entry which is preliminary data.</text>
</comment>
<dbReference type="SUPFAM" id="SSF46988">
    <property type="entry name" value="Tubulin chaperone cofactor A"/>
    <property type="match status" value="1"/>
</dbReference>
<gene>
    <name evidence="4" type="ORF">Q9L58_000802</name>
</gene>
<evidence type="ECO:0000256" key="2">
    <source>
        <dbReference type="ARBA" id="ARBA00023186"/>
    </source>
</evidence>
<evidence type="ECO:0000256" key="1">
    <source>
        <dbReference type="ARBA" id="ARBA00006806"/>
    </source>
</evidence>
<dbReference type="EMBL" id="JBBBZM010000005">
    <property type="protein sequence ID" value="KAL0640241.1"/>
    <property type="molecule type" value="Genomic_DNA"/>
</dbReference>
<organism evidence="4 5">
    <name type="scientific">Discina gigas</name>
    <dbReference type="NCBI Taxonomy" id="1032678"/>
    <lineage>
        <taxon>Eukaryota</taxon>
        <taxon>Fungi</taxon>
        <taxon>Dikarya</taxon>
        <taxon>Ascomycota</taxon>
        <taxon>Pezizomycotina</taxon>
        <taxon>Pezizomycetes</taxon>
        <taxon>Pezizales</taxon>
        <taxon>Discinaceae</taxon>
        <taxon>Discina</taxon>
    </lineage>
</organism>
<keyword evidence="3" id="KW-0206">Cytoskeleton</keyword>
<keyword evidence="3" id="KW-0963">Cytoplasm</keyword>
<protein>
    <recommendedName>
        <fullName evidence="3">Tubulin-specific chaperone A</fullName>
    </recommendedName>
</protein>
<dbReference type="Pfam" id="PF02970">
    <property type="entry name" value="TBCA"/>
    <property type="match status" value="1"/>
</dbReference>
<dbReference type="InterPro" id="IPR036126">
    <property type="entry name" value="TBCA_sf"/>
</dbReference>
<keyword evidence="2 3" id="KW-0143">Chaperone</keyword>
<proteinExistence type="inferred from homology"/>
<dbReference type="PANTHER" id="PTHR21500:SF0">
    <property type="entry name" value="TUBULIN-SPECIFIC CHAPERONE A"/>
    <property type="match status" value="1"/>
</dbReference>
<name>A0ABR3GXD6_9PEZI</name>
<evidence type="ECO:0000313" key="5">
    <source>
        <dbReference type="Proteomes" id="UP001447188"/>
    </source>
</evidence>
<accession>A0ABR3GXD6</accession>
<keyword evidence="5" id="KW-1185">Reference proteome</keyword>
<dbReference type="Proteomes" id="UP001447188">
    <property type="component" value="Unassembled WGS sequence"/>
</dbReference>
<reference evidence="4 5" key="1">
    <citation type="submission" date="2024-02" db="EMBL/GenBank/DDBJ databases">
        <title>Discinaceae phylogenomics.</title>
        <authorList>
            <person name="Dirks A.C."/>
            <person name="James T.Y."/>
        </authorList>
    </citation>
    <scope>NUCLEOTIDE SEQUENCE [LARGE SCALE GENOMIC DNA]</scope>
    <source>
        <strain evidence="4 5">ACD0624</strain>
    </source>
</reference>
<comment type="subcellular location">
    <subcellularLocation>
        <location evidence="3">Cytoplasm</location>
        <location evidence="3">Cytoskeleton</location>
    </subcellularLocation>
</comment>
<dbReference type="PANTHER" id="PTHR21500">
    <property type="entry name" value="TUBULIN-SPECIFIC CHAPERONE A"/>
    <property type="match status" value="1"/>
</dbReference>
<comment type="similarity">
    <text evidence="1 3">Belongs to the TBCA family.</text>
</comment>
<dbReference type="Gene3D" id="1.20.58.90">
    <property type="match status" value="1"/>
</dbReference>
<keyword evidence="3" id="KW-0493">Microtubule</keyword>